<name>A0A1R0GW68_9FUNG</name>
<protein>
    <recommendedName>
        <fullName evidence="3">Carbohydrate-binding module family 19 domain-containing protein</fullName>
    </recommendedName>
</protein>
<evidence type="ECO:0000313" key="2">
    <source>
        <dbReference type="Proteomes" id="UP000187455"/>
    </source>
</evidence>
<gene>
    <name evidence="1" type="ORF">AYI68_g4811</name>
</gene>
<accession>A0A1R0GW68</accession>
<keyword evidence="2" id="KW-1185">Reference proteome</keyword>
<dbReference type="STRING" id="133383.A0A1R0GW68"/>
<sequence>MLFSLSQSSFDGLSGFLVKSLVASVVFQGLVSVGATQPVEALEKKQDRFYGNGSVAPVPVFNHHVNNGNFVNSERHHTKTVTAKYTRTKYIEKTRTKYINRCTDTPKYYKKRDYAVIPINGNVYNSSPNNIIYNNNREARNRWKGEERHEGGYNRENVNYGEHHRVGGWCREGSYACVGVDNPTFLQCLHGKFIQMPCGPGTVCVRNGRDSIYCGYPSYFRKH</sequence>
<evidence type="ECO:0000313" key="1">
    <source>
        <dbReference type="EMBL" id="OLY81088.1"/>
    </source>
</evidence>
<dbReference type="EMBL" id="LSSL01002796">
    <property type="protein sequence ID" value="OLY81088.1"/>
    <property type="molecule type" value="Genomic_DNA"/>
</dbReference>
<evidence type="ECO:0008006" key="3">
    <source>
        <dbReference type="Google" id="ProtNLM"/>
    </source>
</evidence>
<reference evidence="1 2" key="1">
    <citation type="journal article" date="2016" name="Mol. Biol. Evol.">
        <title>Genome-Wide Survey of Gut Fungi (Harpellales) Reveals the First Horizontally Transferred Ubiquitin Gene from a Mosquito Host.</title>
        <authorList>
            <person name="Wang Y."/>
            <person name="White M.M."/>
            <person name="Kvist S."/>
            <person name="Moncalvo J.M."/>
        </authorList>
    </citation>
    <scope>NUCLEOTIDE SEQUENCE [LARGE SCALE GENOMIC DNA]</scope>
    <source>
        <strain evidence="1 2">ALG-7-W6</strain>
    </source>
</reference>
<dbReference type="Proteomes" id="UP000187455">
    <property type="component" value="Unassembled WGS sequence"/>
</dbReference>
<organism evidence="1 2">
    <name type="scientific">Smittium mucronatum</name>
    <dbReference type="NCBI Taxonomy" id="133383"/>
    <lineage>
        <taxon>Eukaryota</taxon>
        <taxon>Fungi</taxon>
        <taxon>Fungi incertae sedis</taxon>
        <taxon>Zoopagomycota</taxon>
        <taxon>Kickxellomycotina</taxon>
        <taxon>Harpellomycetes</taxon>
        <taxon>Harpellales</taxon>
        <taxon>Legeriomycetaceae</taxon>
        <taxon>Smittium</taxon>
    </lineage>
</organism>
<dbReference type="OrthoDB" id="5569703at2759"/>
<proteinExistence type="predicted"/>
<comment type="caution">
    <text evidence="1">The sequence shown here is derived from an EMBL/GenBank/DDBJ whole genome shotgun (WGS) entry which is preliminary data.</text>
</comment>
<dbReference type="AlphaFoldDB" id="A0A1R0GW68"/>